<sequence length="138" mass="15420">MANQTTSLMDMSKIMEQFKLPGVDMSALVEARRKDIEALMQVNNIALESLQTLAQKQAEILKASMEALQSTTQKMAGKPTEGAAHEGQLVQQTLEKAFEYMRELADLTRKSQADALAVINKRVAQNVEELKRLVQSKR</sequence>
<evidence type="ECO:0000313" key="2">
    <source>
        <dbReference type="EMBL" id="MBK6972480.1"/>
    </source>
</evidence>
<dbReference type="InterPro" id="IPR010127">
    <property type="entry name" value="Phasin_subfam-1"/>
</dbReference>
<dbReference type="Proteomes" id="UP000807785">
    <property type="component" value="Unassembled WGS sequence"/>
</dbReference>
<dbReference type="NCBIfam" id="TIGR01841">
    <property type="entry name" value="phasin"/>
    <property type="match status" value="1"/>
</dbReference>
<dbReference type="AlphaFoldDB" id="A0A9D7DX44"/>
<proteinExistence type="predicted"/>
<dbReference type="InterPro" id="IPR018968">
    <property type="entry name" value="Phasin"/>
</dbReference>
<feature type="domain" description="Phasin" evidence="1">
    <location>
        <begin position="29"/>
        <end position="123"/>
    </location>
</feature>
<reference evidence="2" key="1">
    <citation type="submission" date="2020-10" db="EMBL/GenBank/DDBJ databases">
        <title>Connecting structure to function with the recovery of over 1000 high-quality activated sludge metagenome-assembled genomes encoding full-length rRNA genes using long-read sequencing.</title>
        <authorList>
            <person name="Singleton C.M."/>
            <person name="Petriglieri F."/>
            <person name="Kristensen J.M."/>
            <person name="Kirkegaard R.H."/>
            <person name="Michaelsen T.Y."/>
            <person name="Andersen M.H."/>
            <person name="Karst S.M."/>
            <person name="Dueholm M.S."/>
            <person name="Nielsen P.H."/>
            <person name="Albertsen M."/>
        </authorList>
    </citation>
    <scope>NUCLEOTIDE SEQUENCE</scope>
    <source>
        <strain evidence="2">Bjer_18-Q3-R1-45_BAT3C.347</strain>
    </source>
</reference>
<accession>A0A9D7DX44</accession>
<dbReference type="EMBL" id="JADJEV010000003">
    <property type="protein sequence ID" value="MBK6972480.1"/>
    <property type="molecule type" value="Genomic_DNA"/>
</dbReference>
<dbReference type="Pfam" id="PF09361">
    <property type="entry name" value="Phasin_2"/>
    <property type="match status" value="1"/>
</dbReference>
<evidence type="ECO:0000259" key="1">
    <source>
        <dbReference type="Pfam" id="PF09361"/>
    </source>
</evidence>
<evidence type="ECO:0000313" key="3">
    <source>
        <dbReference type="Proteomes" id="UP000807785"/>
    </source>
</evidence>
<gene>
    <name evidence="2" type="primary">phaP</name>
    <name evidence="2" type="ORF">IPH26_05855</name>
</gene>
<organism evidence="2 3">
    <name type="scientific">Candidatus Methylophosphatis roskildensis</name>
    <dbReference type="NCBI Taxonomy" id="2899263"/>
    <lineage>
        <taxon>Bacteria</taxon>
        <taxon>Pseudomonadati</taxon>
        <taxon>Pseudomonadota</taxon>
        <taxon>Betaproteobacteria</taxon>
        <taxon>Nitrosomonadales</taxon>
        <taxon>Sterolibacteriaceae</taxon>
        <taxon>Candidatus Methylophosphatis</taxon>
    </lineage>
</organism>
<name>A0A9D7DX44_9PROT</name>
<comment type="caution">
    <text evidence="2">The sequence shown here is derived from an EMBL/GenBank/DDBJ whole genome shotgun (WGS) entry which is preliminary data.</text>
</comment>
<protein>
    <submittedName>
        <fullName evidence="2">TIGR01841 family phasin</fullName>
    </submittedName>
</protein>